<reference evidence="2" key="1">
    <citation type="submission" date="2023-05" db="EMBL/GenBank/DDBJ databases">
        <title>Nepenthes gracilis genome sequencing.</title>
        <authorList>
            <person name="Fukushima K."/>
        </authorList>
    </citation>
    <scope>NUCLEOTIDE SEQUENCE</scope>
    <source>
        <strain evidence="2">SING2019-196</strain>
    </source>
</reference>
<protein>
    <submittedName>
        <fullName evidence="2">Uncharacterized protein</fullName>
    </submittedName>
</protein>
<organism evidence="2 3">
    <name type="scientific">Nepenthes gracilis</name>
    <name type="common">Slender pitcher plant</name>
    <dbReference type="NCBI Taxonomy" id="150966"/>
    <lineage>
        <taxon>Eukaryota</taxon>
        <taxon>Viridiplantae</taxon>
        <taxon>Streptophyta</taxon>
        <taxon>Embryophyta</taxon>
        <taxon>Tracheophyta</taxon>
        <taxon>Spermatophyta</taxon>
        <taxon>Magnoliopsida</taxon>
        <taxon>eudicotyledons</taxon>
        <taxon>Gunneridae</taxon>
        <taxon>Pentapetalae</taxon>
        <taxon>Caryophyllales</taxon>
        <taxon>Nepenthaceae</taxon>
        <taxon>Nepenthes</taxon>
    </lineage>
</organism>
<evidence type="ECO:0000313" key="3">
    <source>
        <dbReference type="Proteomes" id="UP001279734"/>
    </source>
</evidence>
<dbReference type="EMBL" id="BSYO01000033">
    <property type="protein sequence ID" value="GMH27567.1"/>
    <property type="molecule type" value="Genomic_DNA"/>
</dbReference>
<name>A0AAD3Y2Z8_NEPGR</name>
<proteinExistence type="predicted"/>
<keyword evidence="3" id="KW-1185">Reference proteome</keyword>
<evidence type="ECO:0000256" key="1">
    <source>
        <dbReference type="SAM" id="Phobius"/>
    </source>
</evidence>
<feature type="transmembrane region" description="Helical" evidence="1">
    <location>
        <begin position="34"/>
        <end position="54"/>
    </location>
</feature>
<keyword evidence="1" id="KW-1133">Transmembrane helix</keyword>
<accession>A0AAD3Y2Z8</accession>
<keyword evidence="1" id="KW-0472">Membrane</keyword>
<comment type="caution">
    <text evidence="2">The sequence shown here is derived from an EMBL/GenBank/DDBJ whole genome shotgun (WGS) entry which is preliminary data.</text>
</comment>
<sequence length="77" mass="7578">MGICCGCLGAVCYLAAGSKVAGTGLAGVGGFSDFAAVVAAGSLVVTVLHMRVCAMVAKTIRFSSIGLPRAGEISLRS</sequence>
<keyword evidence="1" id="KW-0812">Transmembrane</keyword>
<evidence type="ECO:0000313" key="2">
    <source>
        <dbReference type="EMBL" id="GMH27567.1"/>
    </source>
</evidence>
<dbReference type="AlphaFoldDB" id="A0AAD3Y2Z8"/>
<dbReference type="Proteomes" id="UP001279734">
    <property type="component" value="Unassembled WGS sequence"/>
</dbReference>
<gene>
    <name evidence="2" type="ORF">Nepgr_029410</name>
</gene>